<feature type="region of interest" description="Disordered" evidence="1">
    <location>
        <begin position="21"/>
        <end position="45"/>
    </location>
</feature>
<proteinExistence type="predicted"/>
<gene>
    <name evidence="2" type="ORF">BaRGS_00000973</name>
</gene>
<keyword evidence="3" id="KW-1185">Reference proteome</keyword>
<evidence type="ECO:0000313" key="3">
    <source>
        <dbReference type="Proteomes" id="UP001519460"/>
    </source>
</evidence>
<name>A0ABD0M9U4_9CAEN</name>
<protein>
    <submittedName>
        <fullName evidence="2">Uncharacterized protein</fullName>
    </submittedName>
</protein>
<dbReference type="EMBL" id="JACVVK020000003">
    <property type="protein sequence ID" value="KAK7508008.1"/>
    <property type="molecule type" value="Genomic_DNA"/>
</dbReference>
<organism evidence="2 3">
    <name type="scientific">Batillaria attramentaria</name>
    <dbReference type="NCBI Taxonomy" id="370345"/>
    <lineage>
        <taxon>Eukaryota</taxon>
        <taxon>Metazoa</taxon>
        <taxon>Spiralia</taxon>
        <taxon>Lophotrochozoa</taxon>
        <taxon>Mollusca</taxon>
        <taxon>Gastropoda</taxon>
        <taxon>Caenogastropoda</taxon>
        <taxon>Sorbeoconcha</taxon>
        <taxon>Cerithioidea</taxon>
        <taxon>Batillariidae</taxon>
        <taxon>Batillaria</taxon>
    </lineage>
</organism>
<evidence type="ECO:0000313" key="2">
    <source>
        <dbReference type="EMBL" id="KAK7508008.1"/>
    </source>
</evidence>
<dbReference type="Proteomes" id="UP001519460">
    <property type="component" value="Unassembled WGS sequence"/>
</dbReference>
<comment type="caution">
    <text evidence="2">The sequence shown here is derived from an EMBL/GenBank/DDBJ whole genome shotgun (WGS) entry which is preliminary data.</text>
</comment>
<reference evidence="2 3" key="1">
    <citation type="journal article" date="2023" name="Sci. Data">
        <title>Genome assembly of the Korean intertidal mud-creeper Batillaria attramentaria.</title>
        <authorList>
            <person name="Patra A.K."/>
            <person name="Ho P.T."/>
            <person name="Jun S."/>
            <person name="Lee S.J."/>
            <person name="Kim Y."/>
            <person name="Won Y.J."/>
        </authorList>
    </citation>
    <scope>NUCLEOTIDE SEQUENCE [LARGE SCALE GENOMIC DNA]</scope>
    <source>
        <strain evidence="2">Wonlab-2016</strain>
    </source>
</reference>
<dbReference type="AlphaFoldDB" id="A0ABD0M9U4"/>
<sequence>MSTKAAGRRLGVSNHGLVKDIIHRADRESPGTTRQQGLRVDDGGGGWEETYRLPSIARVSGPGGASRRSVDAFEEAQSVGVNCDCKDHLREPGRIRYVD</sequence>
<evidence type="ECO:0000256" key="1">
    <source>
        <dbReference type="SAM" id="MobiDB-lite"/>
    </source>
</evidence>
<accession>A0ABD0M9U4</accession>